<evidence type="ECO:0000313" key="8">
    <source>
        <dbReference type="EMBL" id="GAH66428.1"/>
    </source>
</evidence>
<dbReference type="InterPro" id="IPR000715">
    <property type="entry name" value="Glycosyl_transferase_4"/>
</dbReference>
<dbReference type="EMBL" id="BARU01028076">
    <property type="protein sequence ID" value="GAH66428.1"/>
    <property type="molecule type" value="Genomic_DNA"/>
</dbReference>
<sequence>MIVLAGALLLHVVGVLDDWKNLGPWLKLLPELAICTGLVLLVRRVRVLTVLGEPASSMLTVLWLVTIINAFNFLDNMDGLSAGVGAICAAALLGASAAMGQVFISAWLILLLGALAGFLPYNFAPASSFMGDAGSLVVGYLLAVLSCMTIYVSPGETYYLYGVFVPLVVMAIPLYDMVSVITLRIRDRRNPMVGDRRHFSHRLVRRGMNVRTAVFTIYLCTAGTSIGASLLMRV</sequence>
<feature type="transmembrane region" description="Helical" evidence="7">
    <location>
        <begin position="212"/>
        <end position="232"/>
    </location>
</feature>
<dbReference type="AlphaFoldDB" id="X1J9I4"/>
<keyword evidence="2" id="KW-1003">Cell membrane</keyword>
<reference evidence="8" key="1">
    <citation type="journal article" date="2014" name="Front. Microbiol.">
        <title>High frequency of phylogenetically diverse reductive dehalogenase-homologous genes in deep subseafloor sedimentary metagenomes.</title>
        <authorList>
            <person name="Kawai M."/>
            <person name="Futagami T."/>
            <person name="Toyoda A."/>
            <person name="Takaki Y."/>
            <person name="Nishi S."/>
            <person name="Hori S."/>
            <person name="Arai W."/>
            <person name="Tsubouchi T."/>
            <person name="Morono Y."/>
            <person name="Uchiyama I."/>
            <person name="Ito T."/>
            <person name="Fujiyama A."/>
            <person name="Inagaki F."/>
            <person name="Takami H."/>
        </authorList>
    </citation>
    <scope>NUCLEOTIDE SEQUENCE</scope>
    <source>
        <strain evidence="8">Expedition CK06-06</strain>
    </source>
</reference>
<feature type="transmembrane region" description="Helical" evidence="7">
    <location>
        <begin position="158"/>
        <end position="183"/>
    </location>
</feature>
<keyword evidence="6 7" id="KW-0472">Membrane</keyword>
<keyword evidence="3" id="KW-0808">Transferase</keyword>
<dbReference type="GO" id="GO:0044038">
    <property type="term" value="P:cell wall macromolecule biosynthetic process"/>
    <property type="evidence" value="ECO:0007669"/>
    <property type="project" value="TreeGrafter"/>
</dbReference>
<feature type="transmembrane region" description="Helical" evidence="7">
    <location>
        <begin position="133"/>
        <end position="152"/>
    </location>
</feature>
<evidence type="ECO:0000256" key="2">
    <source>
        <dbReference type="ARBA" id="ARBA00022475"/>
    </source>
</evidence>
<evidence type="ECO:0000256" key="4">
    <source>
        <dbReference type="ARBA" id="ARBA00022692"/>
    </source>
</evidence>
<evidence type="ECO:0000256" key="7">
    <source>
        <dbReference type="SAM" id="Phobius"/>
    </source>
</evidence>
<comment type="subcellular location">
    <subcellularLocation>
        <location evidence="1">Cell membrane</location>
        <topology evidence="1">Multi-pass membrane protein</topology>
    </subcellularLocation>
</comment>
<evidence type="ECO:0000256" key="5">
    <source>
        <dbReference type="ARBA" id="ARBA00022989"/>
    </source>
</evidence>
<keyword evidence="4 7" id="KW-0812">Transmembrane</keyword>
<dbReference type="GO" id="GO:0005886">
    <property type="term" value="C:plasma membrane"/>
    <property type="evidence" value="ECO:0007669"/>
    <property type="project" value="UniProtKB-SubCell"/>
</dbReference>
<protein>
    <submittedName>
        <fullName evidence="8">Uncharacterized protein</fullName>
    </submittedName>
</protein>
<evidence type="ECO:0000256" key="6">
    <source>
        <dbReference type="ARBA" id="ARBA00023136"/>
    </source>
</evidence>
<dbReference type="GO" id="GO:0009103">
    <property type="term" value="P:lipopolysaccharide biosynthetic process"/>
    <property type="evidence" value="ECO:0007669"/>
    <property type="project" value="TreeGrafter"/>
</dbReference>
<dbReference type="GO" id="GO:0071555">
    <property type="term" value="P:cell wall organization"/>
    <property type="evidence" value="ECO:0007669"/>
    <property type="project" value="TreeGrafter"/>
</dbReference>
<dbReference type="Pfam" id="PF00953">
    <property type="entry name" value="Glycos_transf_4"/>
    <property type="match status" value="1"/>
</dbReference>
<gene>
    <name evidence="8" type="ORF">S03H2_44861</name>
</gene>
<keyword evidence="5 7" id="KW-1133">Transmembrane helix</keyword>
<dbReference type="GO" id="GO:0016780">
    <property type="term" value="F:phosphotransferase activity, for other substituted phosphate groups"/>
    <property type="evidence" value="ECO:0007669"/>
    <property type="project" value="InterPro"/>
</dbReference>
<feature type="transmembrane region" description="Helical" evidence="7">
    <location>
        <begin position="102"/>
        <end position="121"/>
    </location>
</feature>
<evidence type="ECO:0000256" key="1">
    <source>
        <dbReference type="ARBA" id="ARBA00004651"/>
    </source>
</evidence>
<organism evidence="8">
    <name type="scientific">marine sediment metagenome</name>
    <dbReference type="NCBI Taxonomy" id="412755"/>
    <lineage>
        <taxon>unclassified sequences</taxon>
        <taxon>metagenomes</taxon>
        <taxon>ecological metagenomes</taxon>
    </lineage>
</organism>
<proteinExistence type="predicted"/>
<dbReference type="PANTHER" id="PTHR22926:SF3">
    <property type="entry name" value="UNDECAPRENYL-PHOSPHATE ALPHA-N-ACETYLGLUCOSAMINYL 1-PHOSPHATE TRANSFERASE"/>
    <property type="match status" value="1"/>
</dbReference>
<feature type="non-terminal residue" evidence="8">
    <location>
        <position position="234"/>
    </location>
</feature>
<evidence type="ECO:0000256" key="3">
    <source>
        <dbReference type="ARBA" id="ARBA00022679"/>
    </source>
</evidence>
<comment type="caution">
    <text evidence="8">The sequence shown here is derived from an EMBL/GenBank/DDBJ whole genome shotgun (WGS) entry which is preliminary data.</text>
</comment>
<dbReference type="CDD" id="cd06853">
    <property type="entry name" value="GT_WecA_like"/>
    <property type="match status" value="1"/>
</dbReference>
<feature type="transmembrane region" description="Helical" evidence="7">
    <location>
        <begin position="54"/>
        <end position="74"/>
    </location>
</feature>
<name>X1J9I4_9ZZZZ</name>
<dbReference type="PANTHER" id="PTHR22926">
    <property type="entry name" value="PHOSPHO-N-ACETYLMURAMOYL-PENTAPEPTIDE-TRANSFERASE"/>
    <property type="match status" value="1"/>
</dbReference>
<accession>X1J9I4</accession>